<dbReference type="Proteomes" id="UP001172684">
    <property type="component" value="Unassembled WGS sequence"/>
</dbReference>
<evidence type="ECO:0000256" key="1">
    <source>
        <dbReference type="SAM" id="SignalP"/>
    </source>
</evidence>
<reference evidence="2" key="1">
    <citation type="submission" date="2022-10" db="EMBL/GenBank/DDBJ databases">
        <title>Culturing micro-colonial fungi from biological soil crusts in the Mojave desert and describing Neophaeococcomyces mojavensis, and introducing the new genera and species Taxawa tesnikishii.</title>
        <authorList>
            <person name="Kurbessoian T."/>
            <person name="Stajich J.E."/>
        </authorList>
    </citation>
    <scope>NUCLEOTIDE SEQUENCE</scope>
    <source>
        <strain evidence="2">TK_1</strain>
    </source>
</reference>
<proteinExistence type="predicted"/>
<gene>
    <name evidence="2" type="ORF">H2201_002300</name>
</gene>
<sequence>MVNLTSIALTTLLAATSLAAPTGTTGQPPNCQPRGPLRTITASYDHLAYNEDAPIPIGTLKGLKYDNFYLDRDDGFIKPSSGKQVAHSYDGSQRRLISVAKPGDAFDLKSLHLACVQGYPQNDCSVRIKGLAADGVTWMAKGVTFPKLDNTKPRFEMMKVEFDQNWKNLKSIEFEYAKIDGTGDYTGLEIDDLVYAKRNCN</sequence>
<feature type="signal peptide" evidence="1">
    <location>
        <begin position="1"/>
        <end position="19"/>
    </location>
</feature>
<comment type="caution">
    <text evidence="2">The sequence shown here is derived from an EMBL/GenBank/DDBJ whole genome shotgun (WGS) entry which is preliminary data.</text>
</comment>
<evidence type="ECO:0008006" key="4">
    <source>
        <dbReference type="Google" id="ProtNLM"/>
    </source>
</evidence>
<keyword evidence="1" id="KW-0732">Signal</keyword>
<evidence type="ECO:0000313" key="3">
    <source>
        <dbReference type="Proteomes" id="UP001172684"/>
    </source>
</evidence>
<keyword evidence="3" id="KW-1185">Reference proteome</keyword>
<name>A0ABQ9P4X6_9PEZI</name>
<dbReference type="EMBL" id="JAPDRL010000012">
    <property type="protein sequence ID" value="KAJ9667432.1"/>
    <property type="molecule type" value="Genomic_DNA"/>
</dbReference>
<accession>A0ABQ9P4X6</accession>
<feature type="chain" id="PRO_5047206298" description="NADH:ubiquinone oxidoreductase intermediate-associated protein 30 domain-containing protein" evidence="1">
    <location>
        <begin position="20"/>
        <end position="201"/>
    </location>
</feature>
<protein>
    <recommendedName>
        <fullName evidence="4">NADH:ubiquinone oxidoreductase intermediate-associated protein 30 domain-containing protein</fullName>
    </recommendedName>
</protein>
<organism evidence="2 3">
    <name type="scientific">Coniosporium apollinis</name>
    <dbReference type="NCBI Taxonomy" id="61459"/>
    <lineage>
        <taxon>Eukaryota</taxon>
        <taxon>Fungi</taxon>
        <taxon>Dikarya</taxon>
        <taxon>Ascomycota</taxon>
        <taxon>Pezizomycotina</taxon>
        <taxon>Dothideomycetes</taxon>
        <taxon>Dothideomycetes incertae sedis</taxon>
        <taxon>Coniosporium</taxon>
    </lineage>
</organism>
<evidence type="ECO:0000313" key="2">
    <source>
        <dbReference type="EMBL" id="KAJ9667432.1"/>
    </source>
</evidence>